<keyword evidence="3" id="KW-1185">Reference proteome</keyword>
<gene>
    <name evidence="2" type="ORF">NW762_003200</name>
</gene>
<reference evidence="2" key="1">
    <citation type="submission" date="2022-09" db="EMBL/GenBank/DDBJ databases">
        <title>Fusarium specimens isolated from Avocado Roots.</title>
        <authorList>
            <person name="Stajich J."/>
            <person name="Roper C."/>
            <person name="Heimlech-Rivalta G."/>
        </authorList>
    </citation>
    <scope>NUCLEOTIDE SEQUENCE</scope>
    <source>
        <strain evidence="2">CF00136</strain>
    </source>
</reference>
<sequence>MDGESHFCSSCLLIKFSALFEKDLKCYKIGTLATIAERKSCPFCRFVVQVINIIWARWKDEVWEPSVSKRVTVWVKTTFWAHYGERFKQGHSTLKELVRPPYFRYRPSLGTDWVPDDRQRSSYGSPRFTLCELDRIQDTEGFEYFTNGLDQDIRQVLTRRRIPPMVDRDLLKTWIRECQTNHKQCMACKDTQQALLRSTGKFRVIDVETNSLFVPSEDINYIAVSYVWGGILRAKTDSERNEWIDSLYDLAPAEESIEPTNPGLHHRLRAENLPLTIRDSIKLAQLMGWRYIWIDLLCIRQNDAADKEALVKKMHLIYEEASFTIVAAGGQDANTPLAGLFNPRAPECTGKVIFRRDSIVLVPARPTLPNLLADTTWTRRGWTFQEDVLSRCCLYFTGTEVFYSWLLWMPLDDTSLQRRTGFPSWSWAGWVGPVAYQIAHDVRVGHARSGSSWTFWPPAFSAKTGLLFMEPFFDIHIDADHRMIACLKEPRPPKTPEKLPPIAGPRQARDSGILSMYTYVAEISSLTLETSFVIRKHGPSTNVPLLLARVGDEDECIAVVPDCRSDWIATPPAGDHGNYRLAIIGKGKRQIQIGDDNFGGARMSDECVVLLLERKGEYFERIGLSTVPAERSTDLVEQWAALQEYKVLAEKKRAVVERPTISSGISWILGLLKEPAGRLPSVCDEPLMDPAPAWSLQWISLA</sequence>
<feature type="domain" description="Heterokaryon incompatibility" evidence="1">
    <location>
        <begin position="221"/>
        <end position="386"/>
    </location>
</feature>
<dbReference type="PANTHER" id="PTHR33112:SF12">
    <property type="entry name" value="HETEROKARYON INCOMPATIBILITY DOMAIN-CONTAINING PROTEIN"/>
    <property type="match status" value="1"/>
</dbReference>
<dbReference type="Pfam" id="PF06985">
    <property type="entry name" value="HET"/>
    <property type="match status" value="1"/>
</dbReference>
<proteinExistence type="predicted"/>
<organism evidence="2 3">
    <name type="scientific">Fusarium torreyae</name>
    <dbReference type="NCBI Taxonomy" id="1237075"/>
    <lineage>
        <taxon>Eukaryota</taxon>
        <taxon>Fungi</taxon>
        <taxon>Dikarya</taxon>
        <taxon>Ascomycota</taxon>
        <taxon>Pezizomycotina</taxon>
        <taxon>Sordariomycetes</taxon>
        <taxon>Hypocreomycetidae</taxon>
        <taxon>Hypocreales</taxon>
        <taxon>Nectriaceae</taxon>
        <taxon>Fusarium</taxon>
    </lineage>
</organism>
<dbReference type="Proteomes" id="UP001152049">
    <property type="component" value="Unassembled WGS sequence"/>
</dbReference>
<evidence type="ECO:0000313" key="3">
    <source>
        <dbReference type="Proteomes" id="UP001152049"/>
    </source>
</evidence>
<accession>A0A9W8S7A0</accession>
<dbReference type="OrthoDB" id="5135333at2759"/>
<dbReference type="InterPro" id="IPR010730">
    <property type="entry name" value="HET"/>
</dbReference>
<dbReference type="EMBL" id="JAOQAZ010000004">
    <property type="protein sequence ID" value="KAJ4267102.1"/>
    <property type="molecule type" value="Genomic_DNA"/>
</dbReference>
<name>A0A9W8S7A0_9HYPO</name>
<comment type="caution">
    <text evidence="2">The sequence shown here is derived from an EMBL/GenBank/DDBJ whole genome shotgun (WGS) entry which is preliminary data.</text>
</comment>
<protein>
    <recommendedName>
        <fullName evidence="1">Heterokaryon incompatibility domain-containing protein</fullName>
    </recommendedName>
</protein>
<evidence type="ECO:0000259" key="1">
    <source>
        <dbReference type="Pfam" id="PF06985"/>
    </source>
</evidence>
<dbReference type="AlphaFoldDB" id="A0A9W8S7A0"/>
<dbReference type="PANTHER" id="PTHR33112">
    <property type="entry name" value="DOMAIN PROTEIN, PUTATIVE-RELATED"/>
    <property type="match status" value="1"/>
</dbReference>
<evidence type="ECO:0000313" key="2">
    <source>
        <dbReference type="EMBL" id="KAJ4267102.1"/>
    </source>
</evidence>